<dbReference type="Proteomes" id="UP000653411">
    <property type="component" value="Unassembled WGS sequence"/>
</dbReference>
<gene>
    <name evidence="2" type="ORF">GCM10011578_061720</name>
</gene>
<keyword evidence="1" id="KW-0732">Signal</keyword>
<feature type="chain" id="PRO_5038919715" description="Lipoprotein" evidence="1">
    <location>
        <begin position="21"/>
        <end position="311"/>
    </location>
</feature>
<comment type="caution">
    <text evidence="2">The sequence shown here is derived from an EMBL/GenBank/DDBJ whole genome shotgun (WGS) entry which is preliminary data.</text>
</comment>
<reference evidence="2" key="1">
    <citation type="journal article" date="2014" name="Int. J. Syst. Evol. Microbiol.">
        <title>Complete genome sequence of Corynebacterium casei LMG S-19264T (=DSM 44701T), isolated from a smear-ripened cheese.</title>
        <authorList>
            <consortium name="US DOE Joint Genome Institute (JGI-PGF)"/>
            <person name="Walter F."/>
            <person name="Albersmeier A."/>
            <person name="Kalinowski J."/>
            <person name="Ruckert C."/>
        </authorList>
    </citation>
    <scope>NUCLEOTIDE SEQUENCE</scope>
    <source>
        <strain evidence="2">CGMCC 4.7110</strain>
    </source>
</reference>
<accession>A0A917XHU6</accession>
<feature type="signal peptide" evidence="1">
    <location>
        <begin position="1"/>
        <end position="20"/>
    </location>
</feature>
<protein>
    <recommendedName>
        <fullName evidence="4">Lipoprotein</fullName>
    </recommendedName>
</protein>
<keyword evidence="3" id="KW-1185">Reference proteome</keyword>
<evidence type="ECO:0000313" key="3">
    <source>
        <dbReference type="Proteomes" id="UP000653411"/>
    </source>
</evidence>
<name>A0A917XHU6_9ACTN</name>
<evidence type="ECO:0000256" key="1">
    <source>
        <dbReference type="SAM" id="SignalP"/>
    </source>
</evidence>
<reference evidence="2" key="2">
    <citation type="submission" date="2020-09" db="EMBL/GenBank/DDBJ databases">
        <authorList>
            <person name="Sun Q."/>
            <person name="Zhou Y."/>
        </authorList>
    </citation>
    <scope>NUCLEOTIDE SEQUENCE</scope>
    <source>
        <strain evidence="2">CGMCC 4.7110</strain>
    </source>
</reference>
<sequence length="311" mass="34495">MKRTAFRRGVARLSAVAAVAALVLTGCSRTSGDGPAPAAGHRVRDLTYAQDLRVSDAEQRLVARCMARHGFRYWTDRPLSLAESRPLGYVQDDVRWARTYGYGSRITAKEDRARLRNPNSAYRKGLTATRKAAYDTALDGGRRALLLRTDLPGGGKVSKQTGGCDGEAERQLYGDPQTWFRLDTTASNLRPLYVGRLLHDQRFTAAVHAWSACMKRAGHPYPDPDAARQATREHPAVQTRAEEARSFAAETRIAVADATCAREVSLKSVGRNREAHYLARLDGEYGARLDAYRQVRLKALERAERLVPART</sequence>
<dbReference type="RefSeq" id="WP_189266137.1">
    <property type="nucleotide sequence ID" value="NZ_BMML01000016.1"/>
</dbReference>
<dbReference type="AlphaFoldDB" id="A0A917XHU6"/>
<evidence type="ECO:0008006" key="4">
    <source>
        <dbReference type="Google" id="ProtNLM"/>
    </source>
</evidence>
<organism evidence="2 3">
    <name type="scientific">Streptomyces fuscichromogenes</name>
    <dbReference type="NCBI Taxonomy" id="1324013"/>
    <lineage>
        <taxon>Bacteria</taxon>
        <taxon>Bacillati</taxon>
        <taxon>Actinomycetota</taxon>
        <taxon>Actinomycetes</taxon>
        <taxon>Kitasatosporales</taxon>
        <taxon>Streptomycetaceae</taxon>
        <taxon>Streptomyces</taxon>
    </lineage>
</organism>
<evidence type="ECO:0000313" key="2">
    <source>
        <dbReference type="EMBL" id="GGN26890.1"/>
    </source>
</evidence>
<dbReference type="EMBL" id="BMML01000016">
    <property type="protein sequence ID" value="GGN26890.1"/>
    <property type="molecule type" value="Genomic_DNA"/>
</dbReference>
<proteinExistence type="predicted"/>
<dbReference type="PROSITE" id="PS51257">
    <property type="entry name" value="PROKAR_LIPOPROTEIN"/>
    <property type="match status" value="1"/>
</dbReference>